<feature type="region of interest" description="Disordered" evidence="1">
    <location>
        <begin position="1"/>
        <end position="24"/>
    </location>
</feature>
<dbReference type="AlphaFoldDB" id="A0AAD9EYS5"/>
<reference evidence="2" key="1">
    <citation type="submission" date="2023-04" db="EMBL/GenBank/DDBJ databases">
        <title>Chromosome-level genome of Chaenocephalus aceratus.</title>
        <authorList>
            <person name="Park H."/>
        </authorList>
    </citation>
    <scope>NUCLEOTIDE SEQUENCE</scope>
    <source>
        <strain evidence="2">DE</strain>
        <tissue evidence="2">Muscle</tissue>
    </source>
</reference>
<evidence type="ECO:0000256" key="1">
    <source>
        <dbReference type="SAM" id="MobiDB-lite"/>
    </source>
</evidence>
<sequence length="58" mass="6784">SRRDGSCRTAVSTRPSLNHHHGPTVSMEDILEQKHPAARWLHTSVRRKRVWRKVCKLN</sequence>
<proteinExistence type="predicted"/>
<dbReference type="Proteomes" id="UP001228049">
    <property type="component" value="Unassembled WGS sequence"/>
</dbReference>
<evidence type="ECO:0000313" key="2">
    <source>
        <dbReference type="EMBL" id="KAK1883084.1"/>
    </source>
</evidence>
<accession>A0AAD9EYS5</accession>
<dbReference type="EMBL" id="JASDAP010000023">
    <property type="protein sequence ID" value="KAK1883084.1"/>
    <property type="molecule type" value="Genomic_DNA"/>
</dbReference>
<gene>
    <name evidence="2" type="ORF">KUDE01_023859</name>
</gene>
<name>A0AAD9EYS5_DISEL</name>
<feature type="non-terminal residue" evidence="2">
    <location>
        <position position="58"/>
    </location>
</feature>
<organism evidence="2 3">
    <name type="scientific">Dissostichus eleginoides</name>
    <name type="common">Patagonian toothfish</name>
    <name type="synonym">Dissostichus amissus</name>
    <dbReference type="NCBI Taxonomy" id="100907"/>
    <lineage>
        <taxon>Eukaryota</taxon>
        <taxon>Metazoa</taxon>
        <taxon>Chordata</taxon>
        <taxon>Craniata</taxon>
        <taxon>Vertebrata</taxon>
        <taxon>Euteleostomi</taxon>
        <taxon>Actinopterygii</taxon>
        <taxon>Neopterygii</taxon>
        <taxon>Teleostei</taxon>
        <taxon>Neoteleostei</taxon>
        <taxon>Acanthomorphata</taxon>
        <taxon>Eupercaria</taxon>
        <taxon>Perciformes</taxon>
        <taxon>Notothenioidei</taxon>
        <taxon>Nototheniidae</taxon>
        <taxon>Dissostichus</taxon>
    </lineage>
</organism>
<keyword evidence="3" id="KW-1185">Reference proteome</keyword>
<feature type="non-terminal residue" evidence="2">
    <location>
        <position position="1"/>
    </location>
</feature>
<comment type="caution">
    <text evidence="2">The sequence shown here is derived from an EMBL/GenBank/DDBJ whole genome shotgun (WGS) entry which is preliminary data.</text>
</comment>
<protein>
    <submittedName>
        <fullName evidence="2">Lipoyl synthase</fullName>
    </submittedName>
</protein>
<evidence type="ECO:0000313" key="3">
    <source>
        <dbReference type="Proteomes" id="UP001228049"/>
    </source>
</evidence>